<evidence type="ECO:0000256" key="6">
    <source>
        <dbReference type="ARBA" id="ARBA00022777"/>
    </source>
</evidence>
<dbReference type="InterPro" id="IPR005467">
    <property type="entry name" value="His_kinase_dom"/>
</dbReference>
<evidence type="ECO:0000313" key="12">
    <source>
        <dbReference type="EMBL" id="PSW09186.1"/>
    </source>
</evidence>
<evidence type="ECO:0000256" key="8">
    <source>
        <dbReference type="SAM" id="MobiDB-lite"/>
    </source>
</evidence>
<dbReference type="AlphaFoldDB" id="A0A2T3N7W2"/>
<keyword evidence="9" id="KW-0472">Membrane</keyword>
<dbReference type="Proteomes" id="UP000241346">
    <property type="component" value="Unassembled WGS sequence"/>
</dbReference>
<dbReference type="OrthoDB" id="9809766at2"/>
<dbReference type="InterPro" id="IPR003661">
    <property type="entry name" value="HisK_dim/P_dom"/>
</dbReference>
<keyword evidence="9" id="KW-0812">Transmembrane</keyword>
<dbReference type="PANTHER" id="PTHR45453:SF1">
    <property type="entry name" value="PHOSPHATE REGULON SENSOR PROTEIN PHOR"/>
    <property type="match status" value="1"/>
</dbReference>
<keyword evidence="5" id="KW-0808">Transferase</keyword>
<evidence type="ECO:0000259" key="11">
    <source>
        <dbReference type="PROSITE" id="PS50885"/>
    </source>
</evidence>
<evidence type="ECO:0000256" key="9">
    <source>
        <dbReference type="SAM" id="Phobius"/>
    </source>
</evidence>
<name>A0A2T3N7W2_9GAMM</name>
<keyword evidence="9" id="KW-1133">Transmembrane helix</keyword>
<dbReference type="InterPro" id="IPR036890">
    <property type="entry name" value="HATPase_C_sf"/>
</dbReference>
<dbReference type="InterPro" id="IPR050351">
    <property type="entry name" value="BphY/WalK/GraS-like"/>
</dbReference>
<evidence type="ECO:0000313" key="13">
    <source>
        <dbReference type="Proteomes" id="UP000241346"/>
    </source>
</evidence>
<dbReference type="SUPFAM" id="SSF47384">
    <property type="entry name" value="Homodimeric domain of signal transducing histidine kinase"/>
    <property type="match status" value="1"/>
</dbReference>
<dbReference type="PROSITE" id="PS50109">
    <property type="entry name" value="HIS_KIN"/>
    <property type="match status" value="1"/>
</dbReference>
<feature type="domain" description="HAMP" evidence="11">
    <location>
        <begin position="208"/>
        <end position="260"/>
    </location>
</feature>
<keyword evidence="7" id="KW-0902">Two-component regulatory system</keyword>
<keyword evidence="6 12" id="KW-0418">Kinase</keyword>
<dbReference type="SMART" id="SM00387">
    <property type="entry name" value="HATPase_c"/>
    <property type="match status" value="1"/>
</dbReference>
<dbReference type="PROSITE" id="PS50885">
    <property type="entry name" value="HAMP"/>
    <property type="match status" value="1"/>
</dbReference>
<dbReference type="RefSeq" id="WP_107300178.1">
    <property type="nucleotide sequence ID" value="NZ_PYMB01000016.1"/>
</dbReference>
<organism evidence="12 13">
    <name type="scientific">Photobacterium rosenbergii</name>
    <dbReference type="NCBI Taxonomy" id="294936"/>
    <lineage>
        <taxon>Bacteria</taxon>
        <taxon>Pseudomonadati</taxon>
        <taxon>Pseudomonadota</taxon>
        <taxon>Gammaproteobacteria</taxon>
        <taxon>Vibrionales</taxon>
        <taxon>Vibrionaceae</taxon>
        <taxon>Photobacterium</taxon>
    </lineage>
</organism>
<evidence type="ECO:0000256" key="7">
    <source>
        <dbReference type="ARBA" id="ARBA00023012"/>
    </source>
</evidence>
<evidence type="ECO:0000256" key="1">
    <source>
        <dbReference type="ARBA" id="ARBA00000085"/>
    </source>
</evidence>
<dbReference type="InterPro" id="IPR003594">
    <property type="entry name" value="HATPase_dom"/>
</dbReference>
<evidence type="ECO:0000256" key="3">
    <source>
        <dbReference type="ARBA" id="ARBA00012438"/>
    </source>
</evidence>
<dbReference type="SUPFAM" id="SSF55874">
    <property type="entry name" value="ATPase domain of HSP90 chaperone/DNA topoisomerase II/histidine kinase"/>
    <property type="match status" value="1"/>
</dbReference>
<feature type="domain" description="Histidine kinase" evidence="10">
    <location>
        <begin position="268"/>
        <end position="485"/>
    </location>
</feature>
<dbReference type="PANTHER" id="PTHR45453">
    <property type="entry name" value="PHOSPHATE REGULON SENSOR PROTEIN PHOR"/>
    <property type="match status" value="1"/>
</dbReference>
<protein>
    <recommendedName>
        <fullName evidence="3">histidine kinase</fullName>
        <ecNumber evidence="3">2.7.13.3</ecNumber>
    </recommendedName>
</protein>
<dbReference type="SMART" id="SM00388">
    <property type="entry name" value="HisKA"/>
    <property type="match status" value="1"/>
</dbReference>
<keyword evidence="4" id="KW-0597">Phosphoprotein</keyword>
<gene>
    <name evidence="12" type="ORF">C9J01_21405</name>
</gene>
<dbReference type="Gene3D" id="1.10.287.130">
    <property type="match status" value="1"/>
</dbReference>
<evidence type="ECO:0000256" key="5">
    <source>
        <dbReference type="ARBA" id="ARBA00022679"/>
    </source>
</evidence>
<dbReference type="CDD" id="cd00082">
    <property type="entry name" value="HisKA"/>
    <property type="match status" value="1"/>
</dbReference>
<dbReference type="GO" id="GO:0000155">
    <property type="term" value="F:phosphorelay sensor kinase activity"/>
    <property type="evidence" value="ECO:0007669"/>
    <property type="project" value="InterPro"/>
</dbReference>
<dbReference type="PRINTS" id="PR00344">
    <property type="entry name" value="BCTRLSENSOR"/>
</dbReference>
<feature type="region of interest" description="Disordered" evidence="8">
    <location>
        <begin position="86"/>
        <end position="105"/>
    </location>
</feature>
<accession>A0A2T3N7W2</accession>
<dbReference type="GO" id="GO:0005886">
    <property type="term" value="C:plasma membrane"/>
    <property type="evidence" value="ECO:0007669"/>
    <property type="project" value="TreeGrafter"/>
</dbReference>
<dbReference type="InterPro" id="IPR004358">
    <property type="entry name" value="Sig_transdc_His_kin-like_C"/>
</dbReference>
<dbReference type="Gene3D" id="6.10.340.10">
    <property type="match status" value="1"/>
</dbReference>
<dbReference type="Pfam" id="PF00672">
    <property type="entry name" value="HAMP"/>
    <property type="match status" value="1"/>
</dbReference>
<proteinExistence type="predicted"/>
<dbReference type="InterPro" id="IPR003660">
    <property type="entry name" value="HAMP_dom"/>
</dbReference>
<reference evidence="12 13" key="1">
    <citation type="submission" date="2018-03" db="EMBL/GenBank/DDBJ databases">
        <title>Whole genome sequencing of Histamine producing bacteria.</title>
        <authorList>
            <person name="Butler K."/>
        </authorList>
    </citation>
    <scope>NUCLEOTIDE SEQUENCE [LARGE SCALE GENOMIC DNA]</scope>
    <source>
        <strain evidence="12 13">DSM 19138</strain>
    </source>
</reference>
<feature type="transmembrane region" description="Helical" evidence="9">
    <location>
        <begin position="188"/>
        <end position="211"/>
    </location>
</feature>
<comment type="subcellular location">
    <subcellularLocation>
        <location evidence="2">Membrane</location>
    </subcellularLocation>
</comment>
<comment type="catalytic activity">
    <reaction evidence="1">
        <text>ATP + protein L-histidine = ADP + protein N-phospho-L-histidine.</text>
        <dbReference type="EC" id="2.7.13.3"/>
    </reaction>
</comment>
<sequence length="485" mass="54511">MRVSLFRKLFLCLFISSVLVAIGMGLLINSSFKEGFQRFINQEEILKVELLAEKLSAYYSEQYGWTRLVESPHVFASMLQQLGEIPPPRGRGHTGPNRVADSAKPAVPLDKPSSVFIPLGMRVNLVSLANEPLLGAPENLRSLPNDFRIEKVAVNYKGEQVGWITVIQSLSLSSALAESFLHSQTRNIIFITLATLVVSLVFASGLVGYLLKPLKALHRGAESVQQGDLDHYIHFRGNDEVTDVIHAFNHLVVNLKQQEQMREQWLSDISHELRTPLAVLRSELEALIDGIRQPEPRYIESLHHQVLNLTKLVEELRVLSIVDMAGSHAIVAEPLELCDLLIPCLERYEARLKQKQIVLHQPKEVCKPMMVDGEREKIEQVVSNLLENSYRYTDAGGHIWVSLELHEHQVVLVIEDSAPGVTDEALPRLFERLYRVDQSRNREHGGSGLGLAICKSIIEAHHGQIYAAHSEWGGVKMIVTFPRQG</sequence>
<dbReference type="EC" id="2.7.13.3" evidence="3"/>
<dbReference type="Pfam" id="PF00512">
    <property type="entry name" value="HisKA"/>
    <property type="match status" value="1"/>
</dbReference>
<dbReference type="Pfam" id="PF02518">
    <property type="entry name" value="HATPase_c"/>
    <property type="match status" value="1"/>
</dbReference>
<dbReference type="FunFam" id="3.30.565.10:FF:000006">
    <property type="entry name" value="Sensor histidine kinase WalK"/>
    <property type="match status" value="1"/>
</dbReference>
<dbReference type="Gene3D" id="3.30.565.10">
    <property type="entry name" value="Histidine kinase-like ATPase, C-terminal domain"/>
    <property type="match status" value="1"/>
</dbReference>
<dbReference type="GO" id="GO:0016036">
    <property type="term" value="P:cellular response to phosphate starvation"/>
    <property type="evidence" value="ECO:0007669"/>
    <property type="project" value="TreeGrafter"/>
</dbReference>
<dbReference type="EMBL" id="PYMB01000016">
    <property type="protein sequence ID" value="PSW09186.1"/>
    <property type="molecule type" value="Genomic_DNA"/>
</dbReference>
<evidence type="ECO:0000256" key="4">
    <source>
        <dbReference type="ARBA" id="ARBA00022553"/>
    </source>
</evidence>
<dbReference type="InterPro" id="IPR036097">
    <property type="entry name" value="HisK_dim/P_sf"/>
</dbReference>
<evidence type="ECO:0000259" key="10">
    <source>
        <dbReference type="PROSITE" id="PS50109"/>
    </source>
</evidence>
<comment type="caution">
    <text evidence="12">The sequence shown here is derived from an EMBL/GenBank/DDBJ whole genome shotgun (WGS) entry which is preliminary data.</text>
</comment>
<evidence type="ECO:0000256" key="2">
    <source>
        <dbReference type="ARBA" id="ARBA00004370"/>
    </source>
</evidence>
<dbReference type="SUPFAM" id="SSF158472">
    <property type="entry name" value="HAMP domain-like"/>
    <property type="match status" value="1"/>
</dbReference>
<dbReference type="SMART" id="SM00304">
    <property type="entry name" value="HAMP"/>
    <property type="match status" value="1"/>
</dbReference>
<dbReference type="GO" id="GO:0004721">
    <property type="term" value="F:phosphoprotein phosphatase activity"/>
    <property type="evidence" value="ECO:0007669"/>
    <property type="project" value="TreeGrafter"/>
</dbReference>
<dbReference type="CDD" id="cd06225">
    <property type="entry name" value="HAMP"/>
    <property type="match status" value="1"/>
</dbReference>